<name>A0ABV5ZEP5_9GAMM</name>
<sequence>MRIRIVTFLTLALLTLSLQASPKLRLAYADIESFPYQTGQGSALAHPPGIAVELIQQAAANLQIEIELIRLPGSRILKELQAGTLDGGFMYSYQDSRALWAAYPMRGDQPDPHYRLATLDYVLFQRQDSKLHWDGQHFTPSQPVLGANSGYSIVKDLRDAGYLIEEARTTGQNIQKLRSGRIDGYIAQALVVDAYLAQQGITDIHKSSPALRSKDYFLIFSQAFYQQSPQQVQAFWDELARIRDTFTEQAIKRYED</sequence>
<proteinExistence type="predicted"/>
<dbReference type="EMBL" id="JBHLZN010000006">
    <property type="protein sequence ID" value="MFB9887737.1"/>
    <property type="molecule type" value="Genomic_DNA"/>
</dbReference>
<keyword evidence="2" id="KW-1185">Reference proteome</keyword>
<accession>A0ABV5ZEP5</accession>
<dbReference type="SUPFAM" id="SSF53850">
    <property type="entry name" value="Periplasmic binding protein-like II"/>
    <property type="match status" value="1"/>
</dbReference>
<protein>
    <submittedName>
        <fullName evidence="1">Substrate-binding periplasmic protein</fullName>
    </submittedName>
</protein>
<reference evidence="1 2" key="1">
    <citation type="submission" date="2024-09" db="EMBL/GenBank/DDBJ databases">
        <authorList>
            <person name="Sun Q."/>
            <person name="Mori K."/>
        </authorList>
    </citation>
    <scope>NUCLEOTIDE SEQUENCE [LARGE SCALE GENOMIC DNA]</scope>
    <source>
        <strain evidence="1 2">ATCC 51285</strain>
    </source>
</reference>
<dbReference type="RefSeq" id="WP_051527603.1">
    <property type="nucleotide sequence ID" value="NZ_JBHLZN010000006.1"/>
</dbReference>
<gene>
    <name evidence="1" type="ORF">ACFFLH_15075</name>
</gene>
<comment type="caution">
    <text evidence="1">The sequence shown here is derived from an EMBL/GenBank/DDBJ whole genome shotgun (WGS) entry which is preliminary data.</text>
</comment>
<dbReference type="Gene3D" id="3.40.190.10">
    <property type="entry name" value="Periplasmic binding protein-like II"/>
    <property type="match status" value="2"/>
</dbReference>
<organism evidence="1 2">
    <name type="scientific">Balneatrix alpica</name>
    <dbReference type="NCBI Taxonomy" id="75684"/>
    <lineage>
        <taxon>Bacteria</taxon>
        <taxon>Pseudomonadati</taxon>
        <taxon>Pseudomonadota</taxon>
        <taxon>Gammaproteobacteria</taxon>
        <taxon>Oceanospirillales</taxon>
        <taxon>Balneatrichaceae</taxon>
        <taxon>Balneatrix</taxon>
    </lineage>
</organism>
<evidence type="ECO:0000313" key="2">
    <source>
        <dbReference type="Proteomes" id="UP001589628"/>
    </source>
</evidence>
<dbReference type="Proteomes" id="UP001589628">
    <property type="component" value="Unassembled WGS sequence"/>
</dbReference>
<evidence type="ECO:0000313" key="1">
    <source>
        <dbReference type="EMBL" id="MFB9887737.1"/>
    </source>
</evidence>